<sequence>MTYFLTLEDVTELGIALMAEEDTDFLIADAGLLDSALMRPQASVFGEPAYPTVLVQAAALMHSLTRNHALVDGNKRMEWAATKLFLRFNDLALRAPSPEVGERFFLDVVDGSLLVPEIAERLASWSTPI</sequence>
<dbReference type="Proteomes" id="UP001164965">
    <property type="component" value="Chromosome"/>
</dbReference>
<dbReference type="InterPro" id="IPR053737">
    <property type="entry name" value="Type_II_TA_Toxin"/>
</dbReference>
<evidence type="ECO:0000313" key="2">
    <source>
        <dbReference type="EMBL" id="UZJ26075.1"/>
    </source>
</evidence>
<reference evidence="2" key="1">
    <citation type="submission" date="2022-10" db="EMBL/GenBank/DDBJ databases">
        <title>Rhodococcus sp.75.</title>
        <authorList>
            <person name="Sun M."/>
        </authorList>
    </citation>
    <scope>NUCLEOTIDE SEQUENCE</scope>
    <source>
        <strain evidence="2">75</strain>
    </source>
</reference>
<dbReference type="PANTHER" id="PTHR39426:SF1">
    <property type="entry name" value="HOMOLOGY TO DEATH-ON-CURING PROTEIN OF PHAGE P1"/>
    <property type="match status" value="1"/>
</dbReference>
<feature type="domain" description="Fido" evidence="1">
    <location>
        <begin position="1"/>
        <end position="128"/>
    </location>
</feature>
<dbReference type="RefSeq" id="WP_265384179.1">
    <property type="nucleotide sequence ID" value="NZ_CP110615.1"/>
</dbReference>
<accession>A0ABY6P354</accession>
<dbReference type="EMBL" id="CP110615">
    <property type="protein sequence ID" value="UZJ26075.1"/>
    <property type="molecule type" value="Genomic_DNA"/>
</dbReference>
<evidence type="ECO:0000313" key="3">
    <source>
        <dbReference type="Proteomes" id="UP001164965"/>
    </source>
</evidence>
<name>A0ABY6P354_9NOCA</name>
<organism evidence="2 3">
    <name type="scientific">Rhodococcus antarcticus</name>
    <dbReference type="NCBI Taxonomy" id="2987751"/>
    <lineage>
        <taxon>Bacteria</taxon>
        <taxon>Bacillati</taxon>
        <taxon>Actinomycetota</taxon>
        <taxon>Actinomycetes</taxon>
        <taxon>Mycobacteriales</taxon>
        <taxon>Nocardiaceae</taxon>
        <taxon>Rhodococcus</taxon>
    </lineage>
</organism>
<protein>
    <submittedName>
        <fullName evidence="2">Fic family protein</fullName>
    </submittedName>
</protein>
<dbReference type="PANTHER" id="PTHR39426">
    <property type="entry name" value="HOMOLOGY TO DEATH-ON-CURING PROTEIN OF PHAGE P1"/>
    <property type="match status" value="1"/>
</dbReference>
<dbReference type="PROSITE" id="PS51459">
    <property type="entry name" value="FIDO"/>
    <property type="match status" value="1"/>
</dbReference>
<gene>
    <name evidence="2" type="ORF">RHODO2019_06490</name>
</gene>
<dbReference type="Gene3D" id="1.20.120.1870">
    <property type="entry name" value="Fic/DOC protein, Fido domain"/>
    <property type="match status" value="1"/>
</dbReference>
<dbReference type="InterPro" id="IPR003812">
    <property type="entry name" value="Fido"/>
</dbReference>
<evidence type="ECO:0000259" key="1">
    <source>
        <dbReference type="PROSITE" id="PS51459"/>
    </source>
</evidence>
<dbReference type="Pfam" id="PF02661">
    <property type="entry name" value="Fic"/>
    <property type="match status" value="1"/>
</dbReference>
<dbReference type="InterPro" id="IPR006440">
    <property type="entry name" value="Doc"/>
</dbReference>
<keyword evidence="3" id="KW-1185">Reference proteome</keyword>
<proteinExistence type="predicted"/>